<dbReference type="OrthoDB" id="9778516at2"/>
<dbReference type="InterPro" id="IPR024191">
    <property type="entry name" value="Peptidase_M61"/>
</dbReference>
<dbReference type="SUPFAM" id="SSF50156">
    <property type="entry name" value="PDZ domain-like"/>
    <property type="match status" value="1"/>
</dbReference>
<gene>
    <name evidence="2" type="ORF">C1280_29550</name>
</gene>
<dbReference type="InterPro" id="IPR001478">
    <property type="entry name" value="PDZ"/>
</dbReference>
<dbReference type="SMART" id="SM00228">
    <property type="entry name" value="PDZ"/>
    <property type="match status" value="1"/>
</dbReference>
<reference evidence="2 3" key="1">
    <citation type="submission" date="2018-01" db="EMBL/GenBank/DDBJ databases">
        <title>G. obscuriglobus.</title>
        <authorList>
            <person name="Franke J."/>
            <person name="Blomberg W."/>
            <person name="Selmecki A."/>
        </authorList>
    </citation>
    <scope>NUCLEOTIDE SEQUENCE [LARGE SCALE GENOMIC DNA]</scope>
    <source>
        <strain evidence="2 3">DSM 5831</strain>
    </source>
</reference>
<dbReference type="InterPro" id="IPR036034">
    <property type="entry name" value="PDZ_sf"/>
</dbReference>
<dbReference type="PROSITE" id="PS50106">
    <property type="entry name" value="PDZ"/>
    <property type="match status" value="1"/>
</dbReference>
<dbReference type="InterPro" id="IPR007963">
    <property type="entry name" value="Peptidase_M61_catalytic"/>
</dbReference>
<dbReference type="AlphaFoldDB" id="A0A2Z3H8J6"/>
<feature type="domain" description="PDZ" evidence="1">
    <location>
        <begin position="566"/>
        <end position="618"/>
    </location>
</feature>
<dbReference type="Gene3D" id="2.30.42.10">
    <property type="match status" value="1"/>
</dbReference>
<keyword evidence="3" id="KW-1185">Reference proteome</keyword>
<dbReference type="PIRSF" id="PIRSF016493">
    <property type="entry name" value="Glycyl_aminpptds"/>
    <property type="match status" value="1"/>
</dbReference>
<dbReference type="Pfam" id="PF17899">
    <property type="entry name" value="Peptidase_M61_N"/>
    <property type="match status" value="1"/>
</dbReference>
<dbReference type="EMBL" id="CP025958">
    <property type="protein sequence ID" value="AWM40722.1"/>
    <property type="molecule type" value="Genomic_DNA"/>
</dbReference>
<dbReference type="KEGG" id="gog:C1280_29550"/>
<accession>A0A2Z3H8J6</accession>
<dbReference type="Proteomes" id="UP000245802">
    <property type="component" value="Chromosome"/>
</dbReference>
<name>A0A2Z3H8J6_9BACT</name>
<proteinExistence type="predicted"/>
<organism evidence="2 3">
    <name type="scientific">Gemmata obscuriglobus</name>
    <dbReference type="NCBI Taxonomy" id="114"/>
    <lineage>
        <taxon>Bacteria</taxon>
        <taxon>Pseudomonadati</taxon>
        <taxon>Planctomycetota</taxon>
        <taxon>Planctomycetia</taxon>
        <taxon>Gemmatales</taxon>
        <taxon>Gemmataceae</taxon>
        <taxon>Gemmata</taxon>
    </lineage>
</organism>
<dbReference type="InterPro" id="IPR040756">
    <property type="entry name" value="Peptidase_M61_N"/>
</dbReference>
<evidence type="ECO:0000313" key="2">
    <source>
        <dbReference type="EMBL" id="AWM40722.1"/>
    </source>
</evidence>
<evidence type="ECO:0000259" key="1">
    <source>
        <dbReference type="PROSITE" id="PS50106"/>
    </source>
</evidence>
<dbReference type="Gene3D" id="1.10.390.10">
    <property type="entry name" value="Neutral Protease Domain 2"/>
    <property type="match status" value="1"/>
</dbReference>
<dbReference type="Pfam" id="PF05299">
    <property type="entry name" value="Peptidase_M61"/>
    <property type="match status" value="1"/>
</dbReference>
<evidence type="ECO:0000313" key="3">
    <source>
        <dbReference type="Proteomes" id="UP000245802"/>
    </source>
</evidence>
<dbReference type="InterPro" id="IPR027268">
    <property type="entry name" value="Peptidase_M4/M1_CTD_sf"/>
</dbReference>
<sequence>MSSRRAPEPAWVNERLEHKRRLAQVGEPFAFLAAGAQLHRRAGIMSASARTGEAVMPRSALAVLALVAFTLFPPPAAAEEIRLHVDASEVARKVIHVREVIPAQSESLTLHYPKWIPGRHRPVGQIANVTEFRAAASGKALTWKRDDADPFTVAVAVPDGAKEIEVTFDLLLAAGAEGGAQFMTVASPKLLMLNWNDVLMYPKLDAPRAAPLEELTFTPAVTLPAGWVCGTALPAKGTSGGVTTFGSVPLGTLVDSPLLAGEHVREVPLDGANGKHRVFIACDSAAGLDAPEATLAAWKRLPGEAEKLFGPAKPYTNYTFLLGLSNHIPRAGIEHHQSSDNRLAELALVKAGERKASATLFPHEFVHSWNGKYRRPADMLKRDYQQPQQTRLLWVYEGLTNYLGWLLAVRSGLYTPDEGRDYLAMTAARMSNVKARGWRPLDDTAAAASTLFDATGAWRSARRSVDFYDEGTLLWLEADVLIRTRTKGAKTLDDFCKAFFGTGTGAPAVERYALDDVLKALNEVAPYDWKGHFARRVEAVAEAPPLDGITSGGWALAYSDKPTDLFTTMEGLAKGVNLSDSVGFSVSADGLVGDTVPNSPAAKAGLAPGMKLIAVNGRRFSPDGLKAAVGATKAGGKLELLAESGDFFKTHALDYKDGLRYPRLDRTAGKPDVLGELMGSKTK</sequence>
<dbReference type="Gene3D" id="2.60.40.3650">
    <property type="match status" value="1"/>
</dbReference>
<protein>
    <submittedName>
        <fullName evidence="2">Peptidase M61</fullName>
    </submittedName>
</protein>